<dbReference type="RefSeq" id="WP_247956444.1">
    <property type="nucleotide sequence ID" value="NZ_CP078077.1"/>
</dbReference>
<dbReference type="EMBL" id="CP078077">
    <property type="protein sequence ID" value="UPL13003.1"/>
    <property type="molecule type" value="Genomic_DNA"/>
</dbReference>
<keyword evidence="2" id="KW-0472">Membrane</keyword>
<sequence length="95" mass="10715">MELIATLGGWGVAILLAVVALLPKKGSLEHQMIDQQQERIETLEGRLDRLEPDLSRERLKNVAWERREGDLMSGVERGVYPPWPPRTGILSEGNQ</sequence>
<keyword evidence="2" id="KW-0812">Transmembrane</keyword>
<organism evidence="3 4">
    <name type="scientific">Microbacterium galbinum</name>
    <dbReference type="NCBI Taxonomy" id="2851646"/>
    <lineage>
        <taxon>Bacteria</taxon>
        <taxon>Bacillati</taxon>
        <taxon>Actinomycetota</taxon>
        <taxon>Actinomycetes</taxon>
        <taxon>Micrococcales</taxon>
        <taxon>Microbacteriaceae</taxon>
        <taxon>Microbacterium</taxon>
    </lineage>
</organism>
<evidence type="ECO:0000313" key="4">
    <source>
        <dbReference type="Proteomes" id="UP000831963"/>
    </source>
</evidence>
<evidence type="ECO:0000256" key="1">
    <source>
        <dbReference type="SAM" id="MobiDB-lite"/>
    </source>
</evidence>
<gene>
    <name evidence="3" type="ORF">KV396_00195</name>
</gene>
<feature type="region of interest" description="Disordered" evidence="1">
    <location>
        <begin position="75"/>
        <end position="95"/>
    </location>
</feature>
<proteinExistence type="predicted"/>
<keyword evidence="4" id="KW-1185">Reference proteome</keyword>
<dbReference type="Proteomes" id="UP000831963">
    <property type="component" value="Chromosome"/>
</dbReference>
<name>A0ABY4INY7_9MICO</name>
<evidence type="ECO:0008006" key="5">
    <source>
        <dbReference type="Google" id="ProtNLM"/>
    </source>
</evidence>
<accession>A0ABY4INY7</accession>
<evidence type="ECO:0000313" key="3">
    <source>
        <dbReference type="EMBL" id="UPL13003.1"/>
    </source>
</evidence>
<protein>
    <recommendedName>
        <fullName evidence="5">Phage shock protein B</fullName>
    </recommendedName>
</protein>
<evidence type="ECO:0000256" key="2">
    <source>
        <dbReference type="SAM" id="Phobius"/>
    </source>
</evidence>
<feature type="transmembrane region" description="Helical" evidence="2">
    <location>
        <begin position="6"/>
        <end position="23"/>
    </location>
</feature>
<reference evidence="3 4" key="1">
    <citation type="submission" date="2021-06" db="EMBL/GenBank/DDBJ databases">
        <title>Genome-based taxonomic framework of Microbacterium strains isolated from marine environment, the description of four new species and reclassification of four preexisting species.</title>
        <authorList>
            <person name="Lee S.D."/>
            <person name="Kim S.-M."/>
            <person name="Byeon Y.-S."/>
            <person name="Yang H.L."/>
            <person name="Kim I.S."/>
        </authorList>
    </citation>
    <scope>NUCLEOTIDE SEQUENCE [LARGE SCALE GENOMIC DNA]</scope>
    <source>
        <strain evidence="3 4">SSW1-36</strain>
    </source>
</reference>
<keyword evidence="2" id="KW-1133">Transmembrane helix</keyword>